<dbReference type="PANTHER" id="PTHR39639:SF1">
    <property type="entry name" value="DUF262 DOMAIN-CONTAINING PROTEIN"/>
    <property type="match status" value="1"/>
</dbReference>
<gene>
    <name evidence="2" type="ORF">F2Y31_00295</name>
</gene>
<dbReference type="InterPro" id="IPR004919">
    <property type="entry name" value="GmrSD_N"/>
</dbReference>
<evidence type="ECO:0000313" key="3">
    <source>
        <dbReference type="Proteomes" id="UP000368418"/>
    </source>
</evidence>
<sequence length="367" mass="43237">MKYQIKEITISQLIEWIKRDQINLHPPYQRNFIWSSKDQKLLIDSILKGYPLPNFFIYKKDDGRYDMVDGQQRATTISKYVKGEFSNSAKEYYKDIDKEKFMSYILNVTELYDIDSANGESLEDFYSLVNKRGVHLNPAEVNKAQYHDAPFMILVNELMDLQGLSDLDIFSIKTVQRMNDRSLIEELVAYLFKGGITDKRKAVDELLESTLENTKVEQVREQFKTVLDALCKLNEIKPIKDTRFKQRNDFYTLFCFVAKHIELSQEVLNEQYKFLSFVDDKEYIRPTNDDCETFKEYAYHCVTQSNSKTARMTRLSILEDILIVKDVDEKSPRLSDVCEFLEEEYDIDNLAFVETEGYNLIDTKQFD</sequence>
<proteinExistence type="predicted"/>
<protein>
    <submittedName>
        <fullName evidence="2">DUF262 domain-containing protein</fullName>
    </submittedName>
</protein>
<accession>A0A9P4A9D5</accession>
<dbReference type="Pfam" id="PF03235">
    <property type="entry name" value="GmrSD_N"/>
    <property type="match status" value="1"/>
</dbReference>
<comment type="caution">
    <text evidence="2">The sequence shown here is derived from an EMBL/GenBank/DDBJ whole genome shotgun (WGS) entry which is preliminary data.</text>
</comment>
<dbReference type="EMBL" id="VVYD01000001">
    <property type="protein sequence ID" value="KAA5503732.1"/>
    <property type="molecule type" value="Genomic_DNA"/>
</dbReference>
<dbReference type="RefSeq" id="WP_149882447.1">
    <property type="nucleotide sequence ID" value="NZ_VVXN01000005.1"/>
</dbReference>
<evidence type="ECO:0000313" key="2">
    <source>
        <dbReference type="EMBL" id="KAA5503732.1"/>
    </source>
</evidence>
<reference evidence="2 3" key="1">
    <citation type="journal article" date="2019" name="Nat. Med.">
        <title>A library of human gut bacterial isolates paired with longitudinal multiomics data enables mechanistic microbiome research.</title>
        <authorList>
            <person name="Poyet M."/>
            <person name="Groussin M."/>
            <person name="Gibbons S.M."/>
            <person name="Avila-Pacheco J."/>
            <person name="Jiang X."/>
            <person name="Kearney S.M."/>
            <person name="Perrotta A.R."/>
            <person name="Berdy B."/>
            <person name="Zhao S."/>
            <person name="Lieberman T.D."/>
            <person name="Swanson P.K."/>
            <person name="Smith M."/>
            <person name="Roesemann S."/>
            <person name="Alexander J.E."/>
            <person name="Rich S.A."/>
            <person name="Livny J."/>
            <person name="Vlamakis H."/>
            <person name="Clish C."/>
            <person name="Bullock K."/>
            <person name="Deik A."/>
            <person name="Scott J."/>
            <person name="Pierce K.A."/>
            <person name="Xavier R.J."/>
            <person name="Alm E.J."/>
        </authorList>
    </citation>
    <scope>NUCLEOTIDE SEQUENCE [LARGE SCALE GENOMIC DNA]</scope>
    <source>
        <strain evidence="2 3">BIOML-A19</strain>
    </source>
</reference>
<evidence type="ECO:0000259" key="1">
    <source>
        <dbReference type="Pfam" id="PF03235"/>
    </source>
</evidence>
<feature type="domain" description="GmrSD restriction endonucleases N-terminal" evidence="1">
    <location>
        <begin position="17"/>
        <end position="146"/>
    </location>
</feature>
<dbReference type="AlphaFoldDB" id="A0A9P4A9D5"/>
<dbReference type="Proteomes" id="UP000368418">
    <property type="component" value="Unassembled WGS sequence"/>
</dbReference>
<organism evidence="2 3">
    <name type="scientific">Bacteroides caccae</name>
    <dbReference type="NCBI Taxonomy" id="47678"/>
    <lineage>
        <taxon>Bacteria</taxon>
        <taxon>Pseudomonadati</taxon>
        <taxon>Bacteroidota</taxon>
        <taxon>Bacteroidia</taxon>
        <taxon>Bacteroidales</taxon>
        <taxon>Bacteroidaceae</taxon>
        <taxon>Bacteroides</taxon>
    </lineage>
</organism>
<name>A0A9P4A9D5_9BACE</name>
<dbReference type="PANTHER" id="PTHR39639">
    <property type="entry name" value="CHROMOSOME 16, WHOLE GENOME SHOTGUN SEQUENCE"/>
    <property type="match status" value="1"/>
</dbReference>